<evidence type="ECO:0000256" key="1">
    <source>
        <dbReference type="ARBA" id="ARBA00001946"/>
    </source>
</evidence>
<dbReference type="Pfam" id="PF12710">
    <property type="entry name" value="HAD"/>
    <property type="match status" value="1"/>
</dbReference>
<dbReference type="Gene3D" id="3.40.50.1000">
    <property type="entry name" value="HAD superfamily/HAD-like"/>
    <property type="match status" value="1"/>
</dbReference>
<evidence type="ECO:0000256" key="9">
    <source>
        <dbReference type="ARBA" id="ARBA00022842"/>
    </source>
</evidence>
<keyword evidence="10" id="KW-0718">Serine biosynthesis</keyword>
<dbReference type="EMBL" id="JBHTJW010000002">
    <property type="protein sequence ID" value="MFD0929573.1"/>
    <property type="molecule type" value="Genomic_DNA"/>
</dbReference>
<dbReference type="PANTHER" id="PTHR43344">
    <property type="entry name" value="PHOSPHOSERINE PHOSPHATASE"/>
    <property type="match status" value="1"/>
</dbReference>
<evidence type="ECO:0000256" key="10">
    <source>
        <dbReference type="ARBA" id="ARBA00023299"/>
    </source>
</evidence>
<evidence type="ECO:0000256" key="8">
    <source>
        <dbReference type="ARBA" id="ARBA00022801"/>
    </source>
</evidence>
<protein>
    <recommendedName>
        <fullName evidence="5">Phosphoserine phosphatase</fullName>
        <ecNumber evidence="4">3.1.3.3</ecNumber>
    </recommendedName>
    <alternativeName>
        <fullName evidence="11">O-phosphoserine phosphohydrolase</fullName>
    </alternativeName>
</protein>
<dbReference type="GO" id="GO:0016787">
    <property type="term" value="F:hydrolase activity"/>
    <property type="evidence" value="ECO:0007669"/>
    <property type="project" value="UniProtKB-KW"/>
</dbReference>
<reference evidence="15" key="1">
    <citation type="journal article" date="2019" name="Int. J. Syst. Evol. Microbiol.">
        <title>The Global Catalogue of Microorganisms (GCM) 10K type strain sequencing project: providing services to taxonomists for standard genome sequencing and annotation.</title>
        <authorList>
            <consortium name="The Broad Institute Genomics Platform"/>
            <consortium name="The Broad Institute Genome Sequencing Center for Infectious Disease"/>
            <person name="Wu L."/>
            <person name="Ma J."/>
        </authorList>
    </citation>
    <scope>NUCLEOTIDE SEQUENCE [LARGE SCALE GENOMIC DNA]</scope>
    <source>
        <strain evidence="15">CCUG 59685</strain>
    </source>
</reference>
<evidence type="ECO:0000313" key="15">
    <source>
        <dbReference type="Proteomes" id="UP001597106"/>
    </source>
</evidence>
<evidence type="ECO:0000256" key="7">
    <source>
        <dbReference type="ARBA" id="ARBA00022723"/>
    </source>
</evidence>
<dbReference type="Gene3D" id="3.30.70.2020">
    <property type="match status" value="1"/>
</dbReference>
<evidence type="ECO:0000256" key="11">
    <source>
        <dbReference type="ARBA" id="ARBA00031693"/>
    </source>
</evidence>
<organism evidence="14 15">
    <name type="scientific">Methylophilus glucosoxydans</name>
    <dbReference type="NCBI Taxonomy" id="752553"/>
    <lineage>
        <taxon>Bacteria</taxon>
        <taxon>Pseudomonadati</taxon>
        <taxon>Pseudomonadota</taxon>
        <taxon>Betaproteobacteria</taxon>
        <taxon>Nitrosomonadales</taxon>
        <taxon>Methylophilaceae</taxon>
        <taxon>Methylophilus</taxon>
    </lineage>
</organism>
<dbReference type="Gene3D" id="1.10.150.210">
    <property type="entry name" value="Phosphoserine phosphatase, domain 2"/>
    <property type="match status" value="1"/>
</dbReference>
<dbReference type="SFLD" id="SFLDS00003">
    <property type="entry name" value="Haloacid_Dehalogenase"/>
    <property type="match status" value="1"/>
</dbReference>
<comment type="catalytic activity">
    <reaction evidence="12">
        <text>O-phospho-L-serine + H2O = L-serine + phosphate</text>
        <dbReference type="Rhea" id="RHEA:21208"/>
        <dbReference type="ChEBI" id="CHEBI:15377"/>
        <dbReference type="ChEBI" id="CHEBI:33384"/>
        <dbReference type="ChEBI" id="CHEBI:43474"/>
        <dbReference type="ChEBI" id="CHEBI:57524"/>
        <dbReference type="EC" id="3.1.3.3"/>
    </reaction>
</comment>
<evidence type="ECO:0000256" key="4">
    <source>
        <dbReference type="ARBA" id="ARBA00012640"/>
    </source>
</evidence>
<dbReference type="InterPro" id="IPR036412">
    <property type="entry name" value="HAD-like_sf"/>
</dbReference>
<dbReference type="InterPro" id="IPR004469">
    <property type="entry name" value="PSP"/>
</dbReference>
<evidence type="ECO:0000256" key="6">
    <source>
        <dbReference type="ARBA" id="ARBA00022605"/>
    </source>
</evidence>
<dbReference type="Proteomes" id="UP001597106">
    <property type="component" value="Unassembled WGS sequence"/>
</dbReference>
<keyword evidence="7" id="KW-0479">Metal-binding</keyword>
<accession>A0ABW3GIS7</accession>
<comment type="pathway">
    <text evidence="2">Amino-acid biosynthesis; L-serine biosynthesis; L-serine from 3-phospho-D-glycerate: step 3/3.</text>
</comment>
<keyword evidence="6" id="KW-0028">Amino-acid biosynthesis</keyword>
<dbReference type="RefSeq" id="WP_379075255.1">
    <property type="nucleotide sequence ID" value="NZ_JBHTJW010000002.1"/>
</dbReference>
<comment type="similarity">
    <text evidence="3">Belongs to the HAD-like hydrolase superfamily. SerB family.</text>
</comment>
<comment type="catalytic activity">
    <reaction evidence="13">
        <text>O-phospho-D-serine + H2O = D-serine + phosphate</text>
        <dbReference type="Rhea" id="RHEA:24873"/>
        <dbReference type="ChEBI" id="CHEBI:15377"/>
        <dbReference type="ChEBI" id="CHEBI:35247"/>
        <dbReference type="ChEBI" id="CHEBI:43474"/>
        <dbReference type="ChEBI" id="CHEBI:58680"/>
        <dbReference type="EC" id="3.1.3.3"/>
    </reaction>
</comment>
<dbReference type="SFLD" id="SFLDF00029">
    <property type="entry name" value="phosphoserine_phosphatase"/>
    <property type="match status" value="1"/>
</dbReference>
<dbReference type="CDD" id="cd07500">
    <property type="entry name" value="HAD_PSP"/>
    <property type="match status" value="1"/>
</dbReference>
<dbReference type="PANTHER" id="PTHR43344:SF2">
    <property type="entry name" value="PHOSPHOSERINE PHOSPHATASE"/>
    <property type="match status" value="1"/>
</dbReference>
<proteinExistence type="inferred from homology"/>
<dbReference type="SFLD" id="SFLDG01137">
    <property type="entry name" value="C1.6.1:_Phosphoserine_Phosphat"/>
    <property type="match status" value="1"/>
</dbReference>
<sequence>MRLVVQGPAITMAHLSHLHGLVGGHAQFMQVGEHAYYLPVPEADYLGVKAFCASQQIDCALVQDGHRLQHMGLCVMDMDSTLISIECIDEIADMMNLKPQVAEITEAAMRGELDFSASLRKRVALLKGLPATALQRVIDERLRFNTGAQAWINTCKQHGIKTMVVSGGFTFFANHVQQTLGLDYAVSNTLEIIDGKLTGQVLGEIVDAQRKADELTKLRDQLGLSAAQTIAIGDGANDLKMMAVAAVGVAYHAKPVVQQQAMYALNVVGLDGVASLLSV</sequence>
<dbReference type="NCBIfam" id="TIGR00338">
    <property type="entry name" value="serB"/>
    <property type="match status" value="1"/>
</dbReference>
<name>A0ABW3GIS7_9PROT</name>
<dbReference type="NCBIfam" id="TIGR01488">
    <property type="entry name" value="HAD-SF-IB"/>
    <property type="match status" value="1"/>
</dbReference>
<evidence type="ECO:0000256" key="12">
    <source>
        <dbReference type="ARBA" id="ARBA00048138"/>
    </source>
</evidence>
<dbReference type="InterPro" id="IPR050582">
    <property type="entry name" value="HAD-like_SerB"/>
</dbReference>
<evidence type="ECO:0000256" key="3">
    <source>
        <dbReference type="ARBA" id="ARBA00009184"/>
    </source>
</evidence>
<keyword evidence="9" id="KW-0460">Magnesium</keyword>
<dbReference type="EC" id="3.1.3.3" evidence="4"/>
<keyword evidence="8 14" id="KW-0378">Hydrolase</keyword>
<evidence type="ECO:0000313" key="14">
    <source>
        <dbReference type="EMBL" id="MFD0929573.1"/>
    </source>
</evidence>
<dbReference type="InterPro" id="IPR023214">
    <property type="entry name" value="HAD_sf"/>
</dbReference>
<dbReference type="SFLD" id="SFLDG01136">
    <property type="entry name" value="C1.6:_Phosphoserine_Phosphatas"/>
    <property type="match status" value="1"/>
</dbReference>
<evidence type="ECO:0000256" key="13">
    <source>
        <dbReference type="ARBA" id="ARBA00048523"/>
    </source>
</evidence>
<keyword evidence="15" id="KW-1185">Reference proteome</keyword>
<dbReference type="SUPFAM" id="SSF56784">
    <property type="entry name" value="HAD-like"/>
    <property type="match status" value="1"/>
</dbReference>
<comment type="caution">
    <text evidence="14">The sequence shown here is derived from an EMBL/GenBank/DDBJ whole genome shotgun (WGS) entry which is preliminary data.</text>
</comment>
<comment type="cofactor">
    <cofactor evidence="1">
        <name>Mg(2+)</name>
        <dbReference type="ChEBI" id="CHEBI:18420"/>
    </cofactor>
</comment>
<evidence type="ECO:0000256" key="2">
    <source>
        <dbReference type="ARBA" id="ARBA00005135"/>
    </source>
</evidence>
<gene>
    <name evidence="14" type="primary">serB</name>
    <name evidence="14" type="ORF">ACFQ1T_07250</name>
</gene>
<evidence type="ECO:0000256" key="5">
    <source>
        <dbReference type="ARBA" id="ARBA00015196"/>
    </source>
</evidence>